<dbReference type="EMBL" id="GEDG01037650">
    <property type="protein sequence ID" value="JAP08007.1"/>
    <property type="molecule type" value="Transcribed_RNA"/>
</dbReference>
<feature type="non-terminal residue" evidence="1">
    <location>
        <position position="1"/>
    </location>
</feature>
<accession>A0A0V0GJQ5</accession>
<reference evidence="1" key="1">
    <citation type="submission" date="2015-12" db="EMBL/GenBank/DDBJ databases">
        <title>Gene expression during late stages of embryo sac development: a critical building block for successful pollen-pistil interactions.</title>
        <authorList>
            <person name="Liu Y."/>
            <person name="Joly V."/>
            <person name="Sabar M."/>
            <person name="Matton D.P."/>
        </authorList>
    </citation>
    <scope>NUCLEOTIDE SEQUENCE</scope>
</reference>
<proteinExistence type="predicted"/>
<dbReference type="AlphaFoldDB" id="A0A0V0GJQ5"/>
<evidence type="ECO:0000313" key="1">
    <source>
        <dbReference type="EMBL" id="JAP08007.1"/>
    </source>
</evidence>
<organism evidence="1">
    <name type="scientific">Solanum chacoense</name>
    <name type="common">Chaco potato</name>
    <dbReference type="NCBI Taxonomy" id="4108"/>
    <lineage>
        <taxon>Eukaryota</taxon>
        <taxon>Viridiplantae</taxon>
        <taxon>Streptophyta</taxon>
        <taxon>Embryophyta</taxon>
        <taxon>Tracheophyta</taxon>
        <taxon>Spermatophyta</taxon>
        <taxon>Magnoliopsida</taxon>
        <taxon>eudicotyledons</taxon>
        <taxon>Gunneridae</taxon>
        <taxon>Pentapetalae</taxon>
        <taxon>asterids</taxon>
        <taxon>lamiids</taxon>
        <taxon>Solanales</taxon>
        <taxon>Solanaceae</taxon>
        <taxon>Solanoideae</taxon>
        <taxon>Solaneae</taxon>
        <taxon>Solanum</taxon>
    </lineage>
</organism>
<protein>
    <submittedName>
        <fullName evidence="1">Putative ovule protein</fullName>
    </submittedName>
</protein>
<name>A0A0V0GJQ5_SOLCH</name>
<sequence length="63" mass="7554">CLLTYNVKILISYSIRGHELPFYQENSSFIRRCFPLSAAPNIIFEVLLRRYMFLQKSFKYLSN</sequence>